<dbReference type="InterPro" id="IPR000223">
    <property type="entry name" value="Pept_S26A_signal_pept_1"/>
</dbReference>
<dbReference type="GO" id="GO:0004252">
    <property type="term" value="F:serine-type endopeptidase activity"/>
    <property type="evidence" value="ECO:0007669"/>
    <property type="project" value="InterPro"/>
</dbReference>
<evidence type="ECO:0000256" key="3">
    <source>
        <dbReference type="RuleBase" id="RU362042"/>
    </source>
</evidence>
<feature type="transmembrane region" description="Helical" evidence="3">
    <location>
        <begin position="6"/>
        <end position="24"/>
    </location>
</feature>
<dbReference type="Gene3D" id="2.10.109.10">
    <property type="entry name" value="Umud Fragment, subunit A"/>
    <property type="match status" value="1"/>
</dbReference>
<geneLocation type="plasmid" evidence="5">
    <name>pCFVi_ADRI545_P1</name>
</geneLocation>
<dbReference type="RefSeq" id="WP_065845967.1">
    <property type="nucleotide sequence ID" value="NZ_CP059438.1"/>
</dbReference>
<organism evidence="5">
    <name type="scientific">Campylobacter fetus</name>
    <dbReference type="NCBI Taxonomy" id="196"/>
    <lineage>
        <taxon>Bacteria</taxon>
        <taxon>Pseudomonadati</taxon>
        <taxon>Campylobacterota</taxon>
        <taxon>Epsilonproteobacteria</taxon>
        <taxon>Campylobacterales</taxon>
        <taxon>Campylobacteraceae</taxon>
        <taxon>Campylobacter</taxon>
    </lineage>
</organism>
<evidence type="ECO:0000256" key="1">
    <source>
        <dbReference type="ARBA" id="ARBA00009370"/>
    </source>
</evidence>
<reference evidence="5" key="1">
    <citation type="journal article" date="2021" name="PeerJ">
        <title>A comparison of fourteen fully characterized mammalian-associated Campylobacter fetus isolates suggests that loss of defense mechanisms contribute to high genomic plasticity and subspecies evolution.</title>
        <authorList>
            <person name="Nadin-Davis S.A."/>
            <person name="Chmara J."/>
            <person name="Carrillo C.D."/>
            <person name="Amoako K."/>
            <person name="Goji N."/>
            <person name="Duceppe M.O."/>
            <person name="Devenish J."/>
        </authorList>
    </citation>
    <scope>NUCLEOTIDE SEQUENCE</scope>
    <source>
        <plasmid evidence="5">pCFVi_ADRI545_P1</plasmid>
    </source>
</reference>
<name>A0A7D7Q1W6_CAMFE</name>
<dbReference type="InterPro" id="IPR019533">
    <property type="entry name" value="Peptidase_S26"/>
</dbReference>
<evidence type="ECO:0000313" key="5">
    <source>
        <dbReference type="EMBL" id="QMS62023.1"/>
    </source>
</evidence>
<evidence type="ECO:0000259" key="4">
    <source>
        <dbReference type="Pfam" id="PF10502"/>
    </source>
</evidence>
<dbReference type="PANTHER" id="PTHR43390">
    <property type="entry name" value="SIGNAL PEPTIDASE I"/>
    <property type="match status" value="1"/>
</dbReference>
<feature type="domain" description="Peptidase S26" evidence="4">
    <location>
        <begin position="7"/>
        <end position="137"/>
    </location>
</feature>
<protein>
    <recommendedName>
        <fullName evidence="2 3">Signal peptidase I</fullName>
        <ecNumber evidence="3">3.4.21.89</ecNumber>
    </recommendedName>
</protein>
<dbReference type="SUPFAM" id="SSF51306">
    <property type="entry name" value="LexA/Signal peptidase"/>
    <property type="match status" value="1"/>
</dbReference>
<dbReference type="PANTHER" id="PTHR43390:SF1">
    <property type="entry name" value="CHLOROPLAST PROCESSING PEPTIDASE"/>
    <property type="match status" value="1"/>
</dbReference>
<dbReference type="GO" id="GO:0016020">
    <property type="term" value="C:membrane"/>
    <property type="evidence" value="ECO:0007669"/>
    <property type="project" value="UniProtKB-SubCell"/>
</dbReference>
<sequence>MKKIFTIIITTLIFFIISLYLLNIKINTTKSMPIGIYQTYNNDIILPGDIVIFEYKNVSFIKKVIAVAGDYIEIKNSQVFVNHKPINNSQIFKFDRNHNPLPNLSFSRILNNNEIFALGEHINSFDSRYFGVLDIEKNNVKKAKEILTWSNNEKR</sequence>
<dbReference type="GO" id="GO:0009003">
    <property type="term" value="F:signal peptidase activity"/>
    <property type="evidence" value="ECO:0007669"/>
    <property type="project" value="UniProtKB-EC"/>
</dbReference>
<keyword evidence="3 5" id="KW-0378">Hydrolase</keyword>
<keyword evidence="3" id="KW-0645">Protease</keyword>
<dbReference type="EC" id="3.4.21.89" evidence="3"/>
<dbReference type="Pfam" id="PF10502">
    <property type="entry name" value="Peptidase_S26"/>
    <property type="match status" value="1"/>
</dbReference>
<comment type="catalytic activity">
    <reaction evidence="3">
        <text>Cleavage of hydrophobic, N-terminal signal or leader sequences from secreted and periplasmic proteins.</text>
        <dbReference type="EC" id="3.4.21.89"/>
    </reaction>
</comment>
<comment type="subcellular location">
    <subcellularLocation>
        <location evidence="3">Membrane</location>
        <topology evidence="3">Single-pass type II membrane protein</topology>
    </subcellularLocation>
</comment>
<keyword evidence="3" id="KW-0812">Transmembrane</keyword>
<dbReference type="GO" id="GO:0006465">
    <property type="term" value="P:signal peptide processing"/>
    <property type="evidence" value="ECO:0007669"/>
    <property type="project" value="InterPro"/>
</dbReference>
<evidence type="ECO:0000256" key="2">
    <source>
        <dbReference type="ARBA" id="ARBA00019232"/>
    </source>
</evidence>
<accession>A0A7D7Q1W6</accession>
<dbReference type="NCBIfam" id="TIGR02227">
    <property type="entry name" value="sigpep_I_bact"/>
    <property type="match status" value="1"/>
</dbReference>
<dbReference type="AlphaFoldDB" id="A0A7D7Q1W6"/>
<keyword evidence="3" id="KW-0472">Membrane</keyword>
<dbReference type="InterPro" id="IPR036286">
    <property type="entry name" value="LexA/Signal_pep-like_sf"/>
</dbReference>
<keyword evidence="3" id="KW-1133">Transmembrane helix</keyword>
<dbReference type="EMBL" id="CP059438">
    <property type="protein sequence ID" value="QMS62023.1"/>
    <property type="molecule type" value="Genomic_DNA"/>
</dbReference>
<keyword evidence="5" id="KW-0614">Plasmid</keyword>
<gene>
    <name evidence="5" type="primary">lepB</name>
    <name evidence="5" type="ORF">GZ988_010705</name>
</gene>
<comment type="similarity">
    <text evidence="1 3">Belongs to the peptidase S26 family.</text>
</comment>
<proteinExistence type="inferred from homology"/>